<feature type="compositionally biased region" description="Acidic residues" evidence="1">
    <location>
        <begin position="33"/>
        <end position="65"/>
    </location>
</feature>
<evidence type="ECO:0000313" key="2">
    <source>
        <dbReference type="EMBL" id="AGO84021.1"/>
    </source>
</evidence>
<sequence length="483" mass="49419">MSTAVAASAQISKAAKAADKMALVDVDGGSASESDDTEIGLEEEAPIGDANDDDSTTSMEEDEDDHNNGNDQGQATALGLKPPAVVMTAAAGVPDFKTARARKSKTSPAKASAIARDEEPELVSGKRRAAAMAHEIIHATSATGQAEARVASAQARAIAEKKKARKRAASEAAKEAIAGGGGGEPPAKRARTSASTKTKKNSASASTKAKKSGTSASTRAAGKTSTKASAKSSTKSSTGAAGKSAGTTKVAGAKSKKTPPTKASAAKSAASKTTKKAAGKAGKSSSSSGATKTAGKTKSVASVPKKLPLKDAHTKYRARLAVMPKADFAVLDGAWLSVFDPHLRKRASFPEGHFSPKWTQVLAEVAREKGATVKGVLPHYATTIEDTDNLKAYEKMPQVVDKDRAEAYAAAGFDQVVAARVYVGPAVPAAGVGESPFAFLHSDMIDDAFWQSVKKVLDADSSNDDTVDVVQHGSEAADVEVAA</sequence>
<feature type="region of interest" description="Disordered" evidence="1">
    <location>
        <begin position="155"/>
        <end position="306"/>
    </location>
</feature>
<keyword evidence="3" id="KW-1185">Reference proteome</keyword>
<organism evidence="2 3">
    <name type="scientific">Pandoravirus salinus</name>
    <dbReference type="NCBI Taxonomy" id="1349410"/>
    <lineage>
        <taxon>Viruses</taxon>
        <taxon>Pandoravirus</taxon>
    </lineage>
</organism>
<dbReference type="Proteomes" id="UP000204584">
    <property type="component" value="Segment"/>
</dbReference>
<protein>
    <recommendedName>
        <fullName evidence="4">ADK superfamily incomplete domain containing protein</fullName>
    </recommendedName>
</protein>
<evidence type="ECO:0008006" key="4">
    <source>
        <dbReference type="Google" id="ProtNLM"/>
    </source>
</evidence>
<feature type="region of interest" description="Disordered" evidence="1">
    <location>
        <begin position="1"/>
        <end position="20"/>
    </location>
</feature>
<feature type="compositionally biased region" description="Low complexity" evidence="1">
    <location>
        <begin position="279"/>
        <end position="302"/>
    </location>
</feature>
<dbReference type="KEGG" id="vg:16605808"/>
<gene>
    <name evidence="2" type="ORF">psal_cds_362</name>
</gene>
<reference evidence="2 3" key="1">
    <citation type="journal article" date="2013" name="Science">
        <title>Pandoraviruses: amoeba viruses with genomes up to 2.5 Mb reaching that of parasitic eukaryotes.</title>
        <authorList>
            <person name="Philippe N."/>
            <person name="Legendre M."/>
            <person name="Doutre G."/>
            <person name="Coute Y."/>
            <person name="Poirot O."/>
            <person name="Lescot M."/>
            <person name="Arslan D."/>
            <person name="Seltzer V."/>
            <person name="Bertaux L."/>
            <person name="Bruley C."/>
            <person name="Garin J."/>
            <person name="Claverie J.M."/>
            <person name="Abergel C."/>
        </authorList>
    </citation>
    <scope>NUCLEOTIDE SEQUENCE [LARGE SCALE GENOMIC DNA]</scope>
</reference>
<dbReference type="GeneID" id="16605808"/>
<evidence type="ECO:0000313" key="3">
    <source>
        <dbReference type="Proteomes" id="UP000204584"/>
    </source>
</evidence>
<dbReference type="EMBL" id="KC977571">
    <property type="protein sequence ID" value="AGO84021.1"/>
    <property type="molecule type" value="Genomic_DNA"/>
</dbReference>
<feature type="compositionally biased region" description="Low complexity" evidence="1">
    <location>
        <begin position="1"/>
        <end position="15"/>
    </location>
</feature>
<name>S4VX58_9VIRU</name>
<evidence type="ECO:0000256" key="1">
    <source>
        <dbReference type="SAM" id="MobiDB-lite"/>
    </source>
</evidence>
<feature type="compositionally biased region" description="Low complexity" evidence="1">
    <location>
        <begin position="192"/>
        <end position="253"/>
    </location>
</feature>
<dbReference type="RefSeq" id="YP_008437088.1">
    <property type="nucleotide sequence ID" value="NC_022098.1"/>
</dbReference>
<feature type="compositionally biased region" description="Low complexity" evidence="1">
    <location>
        <begin position="260"/>
        <end position="272"/>
    </location>
</feature>
<proteinExistence type="predicted"/>
<accession>S4VX58</accession>
<feature type="region of interest" description="Disordered" evidence="1">
    <location>
        <begin position="27"/>
        <end position="125"/>
    </location>
</feature>